<dbReference type="Gene3D" id="3.30.565.10">
    <property type="entry name" value="Histidine kinase-like ATPase, C-terminal domain"/>
    <property type="match status" value="1"/>
</dbReference>
<protein>
    <recommendedName>
        <fullName evidence="2">histidine kinase</fullName>
        <ecNumber evidence="2">2.7.13.3</ecNumber>
    </recommendedName>
</protein>
<keyword evidence="3" id="KW-0597">Phosphoprotein</keyword>
<dbReference type="SUPFAM" id="SSF50998">
    <property type="entry name" value="Quinoprotein alcohol dehydrogenase-like"/>
    <property type="match status" value="1"/>
</dbReference>
<dbReference type="FunFam" id="1.10.287.130:FF:000045">
    <property type="entry name" value="Two-component system sensor histidine kinase/response regulator"/>
    <property type="match status" value="1"/>
</dbReference>
<dbReference type="Pfam" id="PF07494">
    <property type="entry name" value="Reg_prop"/>
    <property type="match status" value="5"/>
</dbReference>
<feature type="domain" description="Histidine kinase" evidence="5">
    <location>
        <begin position="828"/>
        <end position="1044"/>
    </location>
</feature>
<dbReference type="Gene3D" id="1.10.287.130">
    <property type="match status" value="1"/>
</dbReference>
<keyword evidence="7" id="KW-1185">Reference proteome</keyword>
<dbReference type="SUPFAM" id="SSF63829">
    <property type="entry name" value="Calcium-dependent phosphotriesterase"/>
    <property type="match status" value="1"/>
</dbReference>
<gene>
    <name evidence="6" type="ORF">ATK78_0705</name>
</gene>
<dbReference type="PANTHER" id="PTHR43547">
    <property type="entry name" value="TWO-COMPONENT HISTIDINE KINASE"/>
    <property type="match status" value="1"/>
</dbReference>
<dbReference type="InterPro" id="IPR011110">
    <property type="entry name" value="Reg_prop"/>
</dbReference>
<keyword evidence="6" id="KW-0808">Transferase</keyword>
<dbReference type="Gene3D" id="2.60.40.10">
    <property type="entry name" value="Immunoglobulins"/>
    <property type="match status" value="1"/>
</dbReference>
<evidence type="ECO:0000256" key="2">
    <source>
        <dbReference type="ARBA" id="ARBA00012438"/>
    </source>
</evidence>
<dbReference type="InterPro" id="IPR005467">
    <property type="entry name" value="His_kinase_dom"/>
</dbReference>
<dbReference type="Pfam" id="PF07495">
    <property type="entry name" value="Y_Y_Y"/>
    <property type="match status" value="1"/>
</dbReference>
<evidence type="ECO:0000313" key="6">
    <source>
        <dbReference type="EMBL" id="TDQ11582.1"/>
    </source>
</evidence>
<dbReference type="GO" id="GO:0000155">
    <property type="term" value="F:phosphorelay sensor kinase activity"/>
    <property type="evidence" value="ECO:0007669"/>
    <property type="project" value="InterPro"/>
</dbReference>
<dbReference type="SMART" id="SM00387">
    <property type="entry name" value="HATPase_c"/>
    <property type="match status" value="1"/>
</dbReference>
<dbReference type="CDD" id="cd00082">
    <property type="entry name" value="HisKA"/>
    <property type="match status" value="1"/>
</dbReference>
<comment type="catalytic activity">
    <reaction evidence="1">
        <text>ATP + protein L-histidine = ADP + protein N-phospho-L-histidine.</text>
        <dbReference type="EC" id="2.7.13.3"/>
    </reaction>
</comment>
<evidence type="ECO:0000313" key="7">
    <source>
        <dbReference type="Proteomes" id="UP000295620"/>
    </source>
</evidence>
<dbReference type="InterPro" id="IPR003661">
    <property type="entry name" value="HisK_dim/P_dom"/>
</dbReference>
<feature type="transmembrane region" description="Helical" evidence="4">
    <location>
        <begin position="770"/>
        <end position="792"/>
    </location>
</feature>
<dbReference type="InterPro" id="IPR011047">
    <property type="entry name" value="Quinoprotein_ADH-like_sf"/>
</dbReference>
<dbReference type="AlphaFoldDB" id="A0A4R6SZQ3"/>
<dbReference type="Pfam" id="PF00512">
    <property type="entry name" value="HisKA"/>
    <property type="match status" value="1"/>
</dbReference>
<sequence length="1057" mass="121487">MKRILFILLLFSVELLQAQPFYFRRYQVEDGLSNNAVLSSLQDKKGFMWFGTKDGLNRFDGYTFKIYRHDPDDPNSLGGSFILCIYEDKDGVLRIGTERGLYTYHPSTETFSHVKGSLKEDVKTMHMDKHHNLWYIAGLGIYKYDVVHKTIKAYPKARFFEATSICEDDQGTLWFSTADGFICSYDAVKDDFKSYYLFNHSRPAPSNWIEKIFYAGKGQILIGTSNQGVKRFNTLTHTYEDVLIYNIDQTEIYARDFVRVSESEVWIATESGIFIVNNIPGKIINLKKQVNDPYSLSDNAIYSFLKDREGGIWATTYFGGISYYAKPYALFEKFFYKKAENSISGNAVREICPDNRGNLWIGTEDAGLNKLNVKTGNISNFKPDGLRTSIINSNIHGLLAVGNELWIGTFEHGLDVMDLKTEKVIRHYNAGTGANDLKSNFIYSFYKTMSGQILIATTKGLYTYNRSKDNFDPVAQVPDYIFYTSIMQDSTGMIWLGTIRDGLYYYHPVTGRKGFYTNDPKNKKSLIDNRVNRVMVDSRKNLWITTESGLCRLNPATHNFDRYTISDGLPSNVTYSIQEDKASNLWISTSKGLFRFNPVNKEFKTFRKSDGLTGDQFNYNSSYKDGDGQMYFGTVNGLIRFNPANFVKDTFIPPVYITGFQVNTKEAAINAKDSPLSQSILTTQSVVLSSTQSSFSIDFAALSYTSPIMTEYAYKMEGIDHDWIYLKQNRKVYFTNLSAGKYRFRVKASNSSGIWNSKETVLDLEIRPPYLASTTALTIYTLILSAMIFFVIREYHKWIERKNARRMAIFENEKEREIYQAKIEFFTNVAHEIRTPLTLIKGPMEKVIKRVSELPDMEKNLRIMNKNTDRLLNLTNQLLDFRKTETSGFSLNFVKANLSETIKDMIEDFQILAEQKDILLELKLQEDRLDAYVDLEAFHKIMSNLIDNALKYGESHTVVELLRDENKADFLKIKVKNDGKIIPYELHDKIFEPFFRAKEAEIRPGTGIGLPLSRALAELHKGQLLLEIDQDGFNIFVLMLPIHQLIEFNLKGKWKKI</sequence>
<dbReference type="InterPro" id="IPR003594">
    <property type="entry name" value="HATPase_dom"/>
</dbReference>
<dbReference type="EC" id="2.7.13.3" evidence="2"/>
<dbReference type="RefSeq" id="WP_166664810.1">
    <property type="nucleotide sequence ID" value="NZ_SNYC01000003.1"/>
</dbReference>
<keyword evidence="4" id="KW-1133">Transmembrane helix</keyword>
<dbReference type="SUPFAM" id="SSF55874">
    <property type="entry name" value="ATPase domain of HSP90 chaperone/DNA topoisomerase II/histidine kinase"/>
    <property type="match status" value="1"/>
</dbReference>
<accession>A0A4R6SZQ3</accession>
<dbReference type="InterPro" id="IPR013783">
    <property type="entry name" value="Ig-like_fold"/>
</dbReference>
<dbReference type="PRINTS" id="PR00344">
    <property type="entry name" value="BCTRLSENSOR"/>
</dbReference>
<dbReference type="PANTHER" id="PTHR43547:SF2">
    <property type="entry name" value="HYBRID SIGNAL TRANSDUCTION HISTIDINE KINASE C"/>
    <property type="match status" value="1"/>
</dbReference>
<keyword evidence="4" id="KW-0472">Membrane</keyword>
<proteinExistence type="predicted"/>
<organism evidence="6 7">
    <name type="scientific">Pedobacter metabolipauper</name>
    <dbReference type="NCBI Taxonomy" id="425513"/>
    <lineage>
        <taxon>Bacteria</taxon>
        <taxon>Pseudomonadati</taxon>
        <taxon>Bacteroidota</taxon>
        <taxon>Sphingobacteriia</taxon>
        <taxon>Sphingobacteriales</taxon>
        <taxon>Sphingobacteriaceae</taxon>
        <taxon>Pedobacter</taxon>
    </lineage>
</organism>
<dbReference type="PROSITE" id="PS50109">
    <property type="entry name" value="HIS_KIN"/>
    <property type="match status" value="1"/>
</dbReference>
<evidence type="ECO:0000256" key="4">
    <source>
        <dbReference type="SAM" id="Phobius"/>
    </source>
</evidence>
<dbReference type="InterPro" id="IPR011123">
    <property type="entry name" value="Y_Y_Y"/>
</dbReference>
<dbReference type="SMART" id="SM00388">
    <property type="entry name" value="HisKA"/>
    <property type="match status" value="1"/>
</dbReference>
<dbReference type="SUPFAM" id="SSF47384">
    <property type="entry name" value="Homodimeric domain of signal transducing histidine kinase"/>
    <property type="match status" value="1"/>
</dbReference>
<dbReference type="Proteomes" id="UP000295620">
    <property type="component" value="Unassembled WGS sequence"/>
</dbReference>
<name>A0A4R6SZQ3_9SPHI</name>
<dbReference type="InterPro" id="IPR036890">
    <property type="entry name" value="HATPase_C_sf"/>
</dbReference>
<dbReference type="Pfam" id="PF02518">
    <property type="entry name" value="HATPase_c"/>
    <property type="match status" value="1"/>
</dbReference>
<keyword evidence="4" id="KW-0812">Transmembrane</keyword>
<reference evidence="6 7" key="1">
    <citation type="submission" date="2019-03" db="EMBL/GenBank/DDBJ databases">
        <title>Genomic Encyclopedia of Archaeal and Bacterial Type Strains, Phase II (KMG-II): from individual species to whole genera.</title>
        <authorList>
            <person name="Goeker M."/>
        </authorList>
    </citation>
    <scope>NUCLEOTIDE SEQUENCE [LARGE SCALE GENOMIC DNA]</scope>
    <source>
        <strain evidence="6 7">DSM 19035</strain>
    </source>
</reference>
<dbReference type="FunFam" id="2.60.40.10:FF:000791">
    <property type="entry name" value="Two-component system sensor histidine kinase/response regulator"/>
    <property type="match status" value="1"/>
</dbReference>
<dbReference type="InterPro" id="IPR036097">
    <property type="entry name" value="HisK_dim/P_sf"/>
</dbReference>
<evidence type="ECO:0000256" key="1">
    <source>
        <dbReference type="ARBA" id="ARBA00000085"/>
    </source>
</evidence>
<dbReference type="InterPro" id="IPR015943">
    <property type="entry name" value="WD40/YVTN_repeat-like_dom_sf"/>
</dbReference>
<comment type="caution">
    <text evidence="6">The sequence shown here is derived from an EMBL/GenBank/DDBJ whole genome shotgun (WGS) entry which is preliminary data.</text>
</comment>
<dbReference type="CDD" id="cd00075">
    <property type="entry name" value="HATPase"/>
    <property type="match status" value="1"/>
</dbReference>
<keyword evidence="6" id="KW-0418">Kinase</keyword>
<dbReference type="InterPro" id="IPR004358">
    <property type="entry name" value="Sig_transdc_His_kin-like_C"/>
</dbReference>
<dbReference type="EMBL" id="SNYC01000003">
    <property type="protein sequence ID" value="TDQ11582.1"/>
    <property type="molecule type" value="Genomic_DNA"/>
</dbReference>
<evidence type="ECO:0000259" key="5">
    <source>
        <dbReference type="PROSITE" id="PS50109"/>
    </source>
</evidence>
<evidence type="ECO:0000256" key="3">
    <source>
        <dbReference type="ARBA" id="ARBA00022553"/>
    </source>
</evidence>
<dbReference type="Gene3D" id="2.130.10.10">
    <property type="entry name" value="YVTN repeat-like/Quinoprotein amine dehydrogenase"/>
    <property type="match status" value="2"/>
</dbReference>